<dbReference type="EMBL" id="CP029554">
    <property type="protein sequence ID" value="AXE36937.1"/>
    <property type="molecule type" value="Genomic_DNA"/>
</dbReference>
<dbReference type="PANTHER" id="PTHR43877">
    <property type="entry name" value="AMINOALKYLPHOSPHONATE N-ACETYLTRANSFERASE-RELATED-RELATED"/>
    <property type="match status" value="1"/>
</dbReference>
<evidence type="ECO:0000256" key="1">
    <source>
        <dbReference type="ARBA" id="ARBA00022679"/>
    </source>
</evidence>
<sequence>MAVSEFSIRHLEAGDAADLCELASGASVYGNTLQLPFPSSATMAARMDKMLAAGRCQLVCENAAGKVIGSGGLWWFDEARLAHAAGFGINVHRDWQGRGVGKLLTAALMDGADGWLGLERIELTAYPDNRPALALYRRFGFVEEARLRAHSLRDGAYRDVLLMGRLRGGRV</sequence>
<evidence type="ECO:0000313" key="5">
    <source>
        <dbReference type="Proteomes" id="UP000252038"/>
    </source>
</evidence>
<dbReference type="Proteomes" id="UP000252038">
    <property type="component" value="Chromosome"/>
</dbReference>
<dbReference type="GO" id="GO:0016747">
    <property type="term" value="F:acyltransferase activity, transferring groups other than amino-acyl groups"/>
    <property type="evidence" value="ECO:0007669"/>
    <property type="project" value="InterPro"/>
</dbReference>
<dbReference type="Gene3D" id="3.40.630.30">
    <property type="match status" value="1"/>
</dbReference>
<dbReference type="CDD" id="cd04301">
    <property type="entry name" value="NAT_SF"/>
    <property type="match status" value="1"/>
</dbReference>
<keyword evidence="1 4" id="KW-0808">Transferase</keyword>
<dbReference type="SUPFAM" id="SSF55729">
    <property type="entry name" value="Acyl-CoA N-acyltransferases (Nat)"/>
    <property type="match status" value="1"/>
</dbReference>
<dbReference type="PROSITE" id="PS51186">
    <property type="entry name" value="GNAT"/>
    <property type="match status" value="1"/>
</dbReference>
<evidence type="ECO:0000313" key="4">
    <source>
        <dbReference type="EMBL" id="AXE36937.1"/>
    </source>
</evidence>
<dbReference type="InterPro" id="IPR050832">
    <property type="entry name" value="Bact_Acetyltransf"/>
</dbReference>
<proteinExistence type="predicted"/>
<dbReference type="AlphaFoldDB" id="A0A344UNT9"/>
<evidence type="ECO:0000259" key="3">
    <source>
        <dbReference type="PROSITE" id="PS51186"/>
    </source>
</evidence>
<gene>
    <name evidence="4" type="ORF">DK843_08710</name>
</gene>
<evidence type="ECO:0000256" key="2">
    <source>
        <dbReference type="ARBA" id="ARBA00023315"/>
    </source>
</evidence>
<dbReference type="InterPro" id="IPR000182">
    <property type="entry name" value="GNAT_dom"/>
</dbReference>
<dbReference type="KEGG" id="chrb:DK843_08710"/>
<reference evidence="4 5" key="1">
    <citation type="submission" date="2018-05" db="EMBL/GenBank/DDBJ databases">
        <title>Genome sequencing, assembly and analysis of the novel insecticidal bacterium, Chromobacterium phragmitis.</title>
        <authorList>
            <person name="Sparks M.E."/>
            <person name="Blackburn M.B."/>
            <person name="Gundersen-Rindal D.E."/>
        </authorList>
    </citation>
    <scope>NUCLEOTIDE SEQUENCE [LARGE SCALE GENOMIC DNA]</scope>
    <source>
        <strain evidence="4">IIBBL 274-1</strain>
    </source>
</reference>
<organism evidence="4 5">
    <name type="scientific">Chromobacterium phragmitis</name>
    <dbReference type="NCBI Taxonomy" id="2202141"/>
    <lineage>
        <taxon>Bacteria</taxon>
        <taxon>Pseudomonadati</taxon>
        <taxon>Pseudomonadota</taxon>
        <taxon>Betaproteobacteria</taxon>
        <taxon>Neisseriales</taxon>
        <taxon>Chromobacteriaceae</taxon>
        <taxon>Chromobacterium</taxon>
    </lineage>
</organism>
<dbReference type="Pfam" id="PF00583">
    <property type="entry name" value="Acetyltransf_1"/>
    <property type="match status" value="1"/>
</dbReference>
<keyword evidence="2" id="KW-0012">Acyltransferase</keyword>
<accession>A0A344UNT9</accession>
<feature type="domain" description="N-acetyltransferase" evidence="3">
    <location>
        <begin position="6"/>
        <end position="164"/>
    </location>
</feature>
<protein>
    <submittedName>
        <fullName evidence="4">GNAT family N-acetyltransferase</fullName>
    </submittedName>
</protein>
<dbReference type="InterPro" id="IPR016181">
    <property type="entry name" value="Acyl_CoA_acyltransferase"/>
</dbReference>
<name>A0A344UNT9_9NEIS</name>